<dbReference type="AlphaFoldDB" id="A0A7W8A290"/>
<protein>
    <recommendedName>
        <fullName evidence="1">Extradiol ring-cleavage dioxygenase LigAB LigA subunit domain-containing protein</fullName>
    </recommendedName>
</protein>
<sequence length="100" mass="11087">MSRYGVNAFMREVNMSPACLAAYTGDPAAYARDWAGGPLTEQERAALAERDYGALYGMGAHPYLLWSFTEAVWVPEISRPELVERFRQAAAVHGYPDIST</sequence>
<comment type="caution">
    <text evidence="2">The sequence shown here is derived from an EMBL/GenBank/DDBJ whole genome shotgun (WGS) entry which is preliminary data.</text>
</comment>
<dbReference type="InterPro" id="IPR011986">
    <property type="entry name" value="Xdiol_dOase_LigA"/>
</dbReference>
<proteinExistence type="predicted"/>
<dbReference type="Gene3D" id="1.10.700.10">
    <property type="entry name" value="Dioxygenase LigAB, LigA subunit"/>
    <property type="match status" value="1"/>
</dbReference>
<dbReference type="SUPFAM" id="SSF48076">
    <property type="entry name" value="LigA subunit of an aromatic-ring-opening dioxygenase LigAB"/>
    <property type="match status" value="1"/>
</dbReference>
<dbReference type="InterPro" id="IPR036622">
    <property type="entry name" value="LigA_sf"/>
</dbReference>
<reference evidence="2 3" key="1">
    <citation type="submission" date="2020-08" db="EMBL/GenBank/DDBJ databases">
        <title>Genomic Encyclopedia of Type Strains, Phase IV (KMG-IV): sequencing the most valuable type-strain genomes for metagenomic binning, comparative biology and taxonomic classification.</title>
        <authorList>
            <person name="Goeker M."/>
        </authorList>
    </citation>
    <scope>NUCLEOTIDE SEQUENCE [LARGE SCALE GENOMIC DNA]</scope>
    <source>
        <strain evidence="2 3">DSM 45385</strain>
    </source>
</reference>
<evidence type="ECO:0000313" key="2">
    <source>
        <dbReference type="EMBL" id="MBB5078163.1"/>
    </source>
</evidence>
<organism evidence="2 3">
    <name type="scientific">Nonomuraea endophytica</name>
    <dbReference type="NCBI Taxonomy" id="714136"/>
    <lineage>
        <taxon>Bacteria</taxon>
        <taxon>Bacillati</taxon>
        <taxon>Actinomycetota</taxon>
        <taxon>Actinomycetes</taxon>
        <taxon>Streptosporangiales</taxon>
        <taxon>Streptosporangiaceae</taxon>
        <taxon>Nonomuraea</taxon>
    </lineage>
</organism>
<feature type="domain" description="Extradiol ring-cleavage dioxygenase LigAB LigA subunit" evidence="1">
    <location>
        <begin position="7"/>
        <end position="71"/>
    </location>
</feature>
<accession>A0A7W8A290</accession>
<keyword evidence="3" id="KW-1185">Reference proteome</keyword>
<dbReference type="EMBL" id="JACHIN010000004">
    <property type="protein sequence ID" value="MBB5078163.1"/>
    <property type="molecule type" value="Genomic_DNA"/>
</dbReference>
<evidence type="ECO:0000313" key="3">
    <source>
        <dbReference type="Proteomes" id="UP000568380"/>
    </source>
</evidence>
<dbReference type="RefSeq" id="WP_184962624.1">
    <property type="nucleotide sequence ID" value="NZ_JACHIN010000004.1"/>
</dbReference>
<dbReference type="Proteomes" id="UP000568380">
    <property type="component" value="Unassembled WGS sequence"/>
</dbReference>
<dbReference type="Pfam" id="PF07746">
    <property type="entry name" value="LigA"/>
    <property type="match status" value="1"/>
</dbReference>
<gene>
    <name evidence="2" type="ORF">HNR40_003638</name>
</gene>
<name>A0A7W8A290_9ACTN</name>
<evidence type="ECO:0000259" key="1">
    <source>
        <dbReference type="Pfam" id="PF07746"/>
    </source>
</evidence>